<sequence>MAVQLGVVEPVFTLPPLDDVPDEPEDQPVPGASLSKGELGPIGLPELVFGAATFSSHYNTEDLLATDVPLRTARLALRYGIRAFDTSPYYGTSEIVLGTVLKALRPEFPRTSYKLMTKCGRYSPGPQGFDYSPAAIRAGINRSLERLNTDYLDVVYLHDVEYVCTRIAAKDSGNHATALREDKAAYGLQEGDESKVWGEGDQRILDAIGELRKLRAEGVIRNIGISGYPLPTLLRLALLVLHTPPFEPLDIILSYSHLCIQNATYCDFIPHFRDRARIPNILTASPLSMGMLTPNPPAWHPAPPPLRLAIKDATEQCAGWEGGLVNISLGYALNRAREIPTVVGLSRLREVHENVRVWREVKENKDGPHRRDLENECVGIFKSAGYLDWDWA</sequence>
<dbReference type="InterPro" id="IPR036812">
    <property type="entry name" value="NAD(P)_OxRdtase_dom_sf"/>
</dbReference>
<name>A0A165TMY8_9AGAM</name>
<proteinExistence type="predicted"/>
<accession>A0A165TMY8</accession>
<reference evidence="3 4" key="1">
    <citation type="journal article" date="2016" name="Mol. Biol. Evol.">
        <title>Comparative Genomics of Early-Diverging Mushroom-Forming Fungi Provides Insights into the Origins of Lignocellulose Decay Capabilities.</title>
        <authorList>
            <person name="Nagy L.G."/>
            <person name="Riley R."/>
            <person name="Tritt A."/>
            <person name="Adam C."/>
            <person name="Daum C."/>
            <person name="Floudas D."/>
            <person name="Sun H."/>
            <person name="Yadav J.S."/>
            <person name="Pangilinan J."/>
            <person name="Larsson K.H."/>
            <person name="Matsuura K."/>
            <person name="Barry K."/>
            <person name="Labutti K."/>
            <person name="Kuo R."/>
            <person name="Ohm R.A."/>
            <person name="Bhattacharya S.S."/>
            <person name="Shirouzu T."/>
            <person name="Yoshinaga Y."/>
            <person name="Martin F.M."/>
            <person name="Grigoriev I.V."/>
            <person name="Hibbett D.S."/>
        </authorList>
    </citation>
    <scope>NUCLEOTIDE SEQUENCE [LARGE SCALE GENOMIC DNA]</scope>
    <source>
        <strain evidence="3 4">HHB14362 ss-1</strain>
    </source>
</reference>
<dbReference type="PANTHER" id="PTHR42686:SF1">
    <property type="entry name" value="GH17980P-RELATED"/>
    <property type="match status" value="1"/>
</dbReference>
<evidence type="ECO:0000313" key="4">
    <source>
        <dbReference type="Proteomes" id="UP000076761"/>
    </source>
</evidence>
<protein>
    <submittedName>
        <fullName evidence="3">Aldo/keto reductase</fullName>
    </submittedName>
</protein>
<evidence type="ECO:0000259" key="2">
    <source>
        <dbReference type="Pfam" id="PF00248"/>
    </source>
</evidence>
<organism evidence="3 4">
    <name type="scientific">Neolentinus lepideus HHB14362 ss-1</name>
    <dbReference type="NCBI Taxonomy" id="1314782"/>
    <lineage>
        <taxon>Eukaryota</taxon>
        <taxon>Fungi</taxon>
        <taxon>Dikarya</taxon>
        <taxon>Basidiomycota</taxon>
        <taxon>Agaricomycotina</taxon>
        <taxon>Agaricomycetes</taxon>
        <taxon>Gloeophyllales</taxon>
        <taxon>Gloeophyllaceae</taxon>
        <taxon>Neolentinus</taxon>
    </lineage>
</organism>
<dbReference type="Proteomes" id="UP000076761">
    <property type="component" value="Unassembled WGS sequence"/>
</dbReference>
<dbReference type="InterPro" id="IPR023210">
    <property type="entry name" value="NADP_OxRdtase_dom"/>
</dbReference>
<dbReference type="GO" id="GO:0005829">
    <property type="term" value="C:cytosol"/>
    <property type="evidence" value="ECO:0007669"/>
    <property type="project" value="TreeGrafter"/>
</dbReference>
<keyword evidence="4" id="KW-1185">Reference proteome</keyword>
<dbReference type="InterPro" id="IPR020471">
    <property type="entry name" value="AKR"/>
</dbReference>
<dbReference type="STRING" id="1314782.A0A165TMY8"/>
<dbReference type="SUPFAM" id="SSF51430">
    <property type="entry name" value="NAD(P)-linked oxidoreductase"/>
    <property type="match status" value="1"/>
</dbReference>
<dbReference type="GO" id="GO:0070485">
    <property type="term" value="P:dehydro-D-arabinono-1,4-lactone biosynthetic process"/>
    <property type="evidence" value="ECO:0007669"/>
    <property type="project" value="TreeGrafter"/>
</dbReference>
<dbReference type="AlphaFoldDB" id="A0A165TMY8"/>
<dbReference type="InParanoid" id="A0A165TMY8"/>
<feature type="region of interest" description="Disordered" evidence="1">
    <location>
        <begin position="14"/>
        <end position="37"/>
    </location>
</feature>
<evidence type="ECO:0000313" key="3">
    <source>
        <dbReference type="EMBL" id="KZT26912.1"/>
    </source>
</evidence>
<dbReference type="PANTHER" id="PTHR42686">
    <property type="entry name" value="GH17980P-RELATED"/>
    <property type="match status" value="1"/>
</dbReference>
<gene>
    <name evidence="3" type="ORF">NEOLEDRAFT_1155293</name>
</gene>
<dbReference type="OrthoDB" id="5286008at2759"/>
<feature type="domain" description="NADP-dependent oxidoreductase" evidence="2">
    <location>
        <begin position="46"/>
        <end position="360"/>
    </location>
</feature>
<dbReference type="EMBL" id="KV425564">
    <property type="protein sequence ID" value="KZT26912.1"/>
    <property type="molecule type" value="Genomic_DNA"/>
</dbReference>
<dbReference type="Gene3D" id="3.20.20.100">
    <property type="entry name" value="NADP-dependent oxidoreductase domain"/>
    <property type="match status" value="1"/>
</dbReference>
<evidence type="ECO:0000256" key="1">
    <source>
        <dbReference type="SAM" id="MobiDB-lite"/>
    </source>
</evidence>
<dbReference type="Pfam" id="PF00248">
    <property type="entry name" value="Aldo_ket_red"/>
    <property type="match status" value="1"/>
</dbReference>
<dbReference type="GO" id="GO:0045290">
    <property type="term" value="F:D-arabinose 1-dehydrogenase [NAD(P)+] activity"/>
    <property type="evidence" value="ECO:0007669"/>
    <property type="project" value="TreeGrafter"/>
</dbReference>